<gene>
    <name evidence="2" type="ORF">BV97_02410</name>
</gene>
<dbReference type="RefSeq" id="WP_036526197.1">
    <property type="nucleotide sequence ID" value="NZ_JFYZ01000011.1"/>
</dbReference>
<dbReference type="Pfam" id="PF05016">
    <property type="entry name" value="ParE_toxin"/>
    <property type="match status" value="1"/>
</dbReference>
<dbReference type="InterPro" id="IPR035093">
    <property type="entry name" value="RelE/ParE_toxin_dom_sf"/>
</dbReference>
<sequence length="104" mass="12314">MAGFTVSAIAGRRLDEIFVYTRDTWGEAQAEAYIRGLFACFERIARCDQPWRAIPVEFGVDGYYCRHEHHYVYWRLLGDATVAIVTILHERMHLMDRFREDDRI</sequence>
<evidence type="ECO:0000313" key="3">
    <source>
        <dbReference type="Proteomes" id="UP000024329"/>
    </source>
</evidence>
<dbReference type="Gene3D" id="3.30.2310.20">
    <property type="entry name" value="RelE-like"/>
    <property type="match status" value="1"/>
</dbReference>
<evidence type="ECO:0000313" key="2">
    <source>
        <dbReference type="EMBL" id="EZP81752.1"/>
    </source>
</evidence>
<keyword evidence="1" id="KW-1277">Toxin-antitoxin system</keyword>
<dbReference type="InterPro" id="IPR007712">
    <property type="entry name" value="RelE/ParE_toxin"/>
</dbReference>
<dbReference type="eggNOG" id="COG3668">
    <property type="taxonomic scope" value="Bacteria"/>
</dbReference>
<accession>A0A031JZG1</accession>
<evidence type="ECO:0000256" key="1">
    <source>
        <dbReference type="ARBA" id="ARBA00022649"/>
    </source>
</evidence>
<dbReference type="PATRIC" id="fig|158500.4.peg.2457"/>
<name>A0A031JZG1_9SPHN</name>
<protein>
    <submittedName>
        <fullName evidence="2">Plasmid stabilization system protein</fullName>
    </submittedName>
</protein>
<reference evidence="2 3" key="1">
    <citation type="submission" date="2014-03" db="EMBL/GenBank/DDBJ databases">
        <title>Whole genome sequence of Novosphingobium resinovorum KF1.</title>
        <authorList>
            <person name="Gan H.M."/>
            <person name="Gan H.Y."/>
            <person name="Chew T.H."/>
            <person name="Savka M.A."/>
        </authorList>
    </citation>
    <scope>NUCLEOTIDE SEQUENCE [LARGE SCALE GENOMIC DNA]</scope>
    <source>
        <strain evidence="2 3">KF1</strain>
    </source>
</reference>
<dbReference type="Proteomes" id="UP000024329">
    <property type="component" value="Unassembled WGS sequence"/>
</dbReference>
<dbReference type="AlphaFoldDB" id="A0A031JZG1"/>
<dbReference type="STRING" id="158500.BES08_16365"/>
<organism evidence="2 3">
    <name type="scientific">Novosphingobium resinovorum</name>
    <dbReference type="NCBI Taxonomy" id="158500"/>
    <lineage>
        <taxon>Bacteria</taxon>
        <taxon>Pseudomonadati</taxon>
        <taxon>Pseudomonadota</taxon>
        <taxon>Alphaproteobacteria</taxon>
        <taxon>Sphingomonadales</taxon>
        <taxon>Sphingomonadaceae</taxon>
        <taxon>Novosphingobium</taxon>
    </lineage>
</organism>
<proteinExistence type="predicted"/>
<dbReference type="EMBL" id="JFYZ01000011">
    <property type="protein sequence ID" value="EZP81752.1"/>
    <property type="molecule type" value="Genomic_DNA"/>
</dbReference>
<comment type="caution">
    <text evidence="2">The sequence shown here is derived from an EMBL/GenBank/DDBJ whole genome shotgun (WGS) entry which is preliminary data.</text>
</comment>